<gene>
    <name evidence="1" type="ORF">NG799_18670</name>
</gene>
<reference evidence="1 2" key="1">
    <citation type="journal article" date="2022" name="Front. Microbiol.">
        <title>High genomic differentiation and limited gene flow indicate recent cryptic speciation within the genus Laspinema (cyanobacteria).</title>
        <authorList>
            <person name="Stanojkovic A."/>
            <person name="Skoupy S."/>
            <person name="Skaloud P."/>
            <person name="Dvorak P."/>
        </authorList>
    </citation>
    <scope>NUCLEOTIDE SEQUENCE [LARGE SCALE GENOMIC DNA]</scope>
    <source>
        <strain evidence="1 2">D2a</strain>
    </source>
</reference>
<evidence type="ECO:0000313" key="2">
    <source>
        <dbReference type="Proteomes" id="UP001525890"/>
    </source>
</evidence>
<organism evidence="1 2">
    <name type="scientific">Laspinema palackyanum D2a</name>
    <dbReference type="NCBI Taxonomy" id="2953684"/>
    <lineage>
        <taxon>Bacteria</taxon>
        <taxon>Bacillati</taxon>
        <taxon>Cyanobacteriota</taxon>
        <taxon>Cyanophyceae</taxon>
        <taxon>Oscillatoriophycideae</taxon>
        <taxon>Oscillatoriales</taxon>
        <taxon>Laspinemataceae</taxon>
        <taxon>Laspinema</taxon>
        <taxon>Laspinema palackyanum</taxon>
    </lineage>
</organism>
<keyword evidence="2" id="KW-1185">Reference proteome</keyword>
<dbReference type="Proteomes" id="UP001525890">
    <property type="component" value="Unassembled WGS sequence"/>
</dbReference>
<sequence>MTICNSGSIFGASESGDRAVSPALQPALQAAVQRFRHIPPSSQTLDTLGLKPQWRANRISIQG</sequence>
<proteinExistence type="predicted"/>
<accession>A0ABT2MUA4</accession>
<name>A0ABT2MUA4_9CYAN</name>
<dbReference type="RefSeq" id="WP_368007865.1">
    <property type="nucleotide sequence ID" value="NZ_JAMXFF010000030.1"/>
</dbReference>
<comment type="caution">
    <text evidence="1">The sequence shown here is derived from an EMBL/GenBank/DDBJ whole genome shotgun (WGS) entry which is preliminary data.</text>
</comment>
<protein>
    <submittedName>
        <fullName evidence="1">Uncharacterized protein</fullName>
    </submittedName>
</protein>
<evidence type="ECO:0000313" key="1">
    <source>
        <dbReference type="EMBL" id="MCT7968339.1"/>
    </source>
</evidence>
<dbReference type="EMBL" id="JAMXFF010000030">
    <property type="protein sequence ID" value="MCT7968339.1"/>
    <property type="molecule type" value="Genomic_DNA"/>
</dbReference>